<dbReference type="GO" id="GO:0016020">
    <property type="term" value="C:membrane"/>
    <property type="evidence" value="ECO:0007669"/>
    <property type="project" value="UniProtKB-SubCell"/>
</dbReference>
<name>A0A8H2ZXF9_9AGAM</name>
<dbReference type="Gene3D" id="1.10.630.10">
    <property type="entry name" value="Cytochrome P450"/>
    <property type="match status" value="1"/>
</dbReference>
<proteinExistence type="inferred from homology"/>
<evidence type="ECO:0008006" key="18">
    <source>
        <dbReference type="Google" id="ProtNLM"/>
    </source>
</evidence>
<evidence type="ECO:0000256" key="4">
    <source>
        <dbReference type="ARBA" id="ARBA00010617"/>
    </source>
</evidence>
<evidence type="ECO:0000256" key="13">
    <source>
        <dbReference type="PIRSR" id="PIRSR602401-1"/>
    </source>
</evidence>
<dbReference type="GO" id="GO:0020037">
    <property type="term" value="F:heme binding"/>
    <property type="evidence" value="ECO:0007669"/>
    <property type="project" value="InterPro"/>
</dbReference>
<dbReference type="InterPro" id="IPR002401">
    <property type="entry name" value="Cyt_P450_E_grp-I"/>
</dbReference>
<feature type="binding site" description="axial binding residue" evidence="13">
    <location>
        <position position="458"/>
    </location>
    <ligand>
        <name>heme</name>
        <dbReference type="ChEBI" id="CHEBI:30413"/>
    </ligand>
    <ligandPart>
        <name>Fe</name>
        <dbReference type="ChEBI" id="CHEBI:18248"/>
    </ligandPart>
</feature>
<keyword evidence="10 13" id="KW-0408">Iron</keyword>
<dbReference type="Pfam" id="PF00067">
    <property type="entry name" value="p450"/>
    <property type="match status" value="1"/>
</dbReference>
<keyword evidence="6 15" id="KW-0812">Transmembrane</keyword>
<dbReference type="GO" id="GO:0004497">
    <property type="term" value="F:monooxygenase activity"/>
    <property type="evidence" value="ECO:0007669"/>
    <property type="project" value="UniProtKB-KW"/>
</dbReference>
<keyword evidence="7 13" id="KW-0479">Metal-binding</keyword>
<comment type="subcellular location">
    <subcellularLocation>
        <location evidence="2">Membrane</location>
    </subcellularLocation>
</comment>
<organism evidence="16 17">
    <name type="scientific">Rhizoctonia solani</name>
    <dbReference type="NCBI Taxonomy" id="456999"/>
    <lineage>
        <taxon>Eukaryota</taxon>
        <taxon>Fungi</taxon>
        <taxon>Dikarya</taxon>
        <taxon>Basidiomycota</taxon>
        <taxon>Agaricomycotina</taxon>
        <taxon>Agaricomycetes</taxon>
        <taxon>Cantharellales</taxon>
        <taxon>Ceratobasidiaceae</taxon>
        <taxon>Rhizoctonia</taxon>
    </lineage>
</organism>
<evidence type="ECO:0000256" key="8">
    <source>
        <dbReference type="ARBA" id="ARBA00022989"/>
    </source>
</evidence>
<dbReference type="EMBL" id="CAJMWT010000633">
    <property type="protein sequence ID" value="CAE6347242.1"/>
    <property type="molecule type" value="Genomic_DNA"/>
</dbReference>
<dbReference type="PROSITE" id="PS00086">
    <property type="entry name" value="CYTOCHROME_P450"/>
    <property type="match status" value="1"/>
</dbReference>
<accession>A0A8H2ZXF9</accession>
<dbReference type="PANTHER" id="PTHR46300">
    <property type="entry name" value="P450, PUTATIVE (EUROFUNG)-RELATED-RELATED"/>
    <property type="match status" value="1"/>
</dbReference>
<comment type="caution">
    <text evidence="16">The sequence shown here is derived from an EMBL/GenBank/DDBJ whole genome shotgun (WGS) entry which is preliminary data.</text>
</comment>
<evidence type="ECO:0000256" key="11">
    <source>
        <dbReference type="ARBA" id="ARBA00023033"/>
    </source>
</evidence>
<evidence type="ECO:0000256" key="7">
    <source>
        <dbReference type="ARBA" id="ARBA00022723"/>
    </source>
</evidence>
<dbReference type="Proteomes" id="UP000663843">
    <property type="component" value="Unassembled WGS sequence"/>
</dbReference>
<evidence type="ECO:0000256" key="6">
    <source>
        <dbReference type="ARBA" id="ARBA00022692"/>
    </source>
</evidence>
<dbReference type="PRINTS" id="PR00385">
    <property type="entry name" value="P450"/>
</dbReference>
<comment type="pathway">
    <text evidence="3">Secondary metabolite biosynthesis.</text>
</comment>
<comment type="similarity">
    <text evidence="4 14">Belongs to the cytochrome P450 family.</text>
</comment>
<reference evidence="16" key="1">
    <citation type="submission" date="2021-01" db="EMBL/GenBank/DDBJ databases">
        <authorList>
            <person name="Kaushik A."/>
        </authorList>
    </citation>
    <scope>NUCLEOTIDE SEQUENCE</scope>
    <source>
        <strain evidence="16">AG2-2IIIB</strain>
    </source>
</reference>
<dbReference type="InterPro" id="IPR017972">
    <property type="entry name" value="Cyt_P450_CS"/>
</dbReference>
<feature type="transmembrane region" description="Helical" evidence="15">
    <location>
        <begin position="6"/>
        <end position="27"/>
    </location>
</feature>
<evidence type="ECO:0000256" key="14">
    <source>
        <dbReference type="RuleBase" id="RU000461"/>
    </source>
</evidence>
<evidence type="ECO:0000256" key="15">
    <source>
        <dbReference type="SAM" id="Phobius"/>
    </source>
</evidence>
<evidence type="ECO:0000313" key="16">
    <source>
        <dbReference type="EMBL" id="CAE6347242.1"/>
    </source>
</evidence>
<evidence type="ECO:0000256" key="1">
    <source>
        <dbReference type="ARBA" id="ARBA00001971"/>
    </source>
</evidence>
<comment type="cofactor">
    <cofactor evidence="1 13">
        <name>heme</name>
        <dbReference type="ChEBI" id="CHEBI:30413"/>
    </cofactor>
</comment>
<dbReference type="GO" id="GO:0005506">
    <property type="term" value="F:iron ion binding"/>
    <property type="evidence" value="ECO:0007669"/>
    <property type="project" value="InterPro"/>
</dbReference>
<sequence length="546" mass="62308">MSFLPQFSDLYVAGVFAIFLGMIGRYWSWPGRRHKNMPPGPTPLPILGNALQMKPVDIYAQFRELNDKYGPLASLKIGAGNMIVIGGDGSLFRHLLDKRGAIYSNRPLQMATEIAGEGDALLFQQNTNKWRLARKQIVQHYASTVVKTEYVALQEAESVQLLHEFLHNPKHFMQHPMRFTTSVVTCLNYGVRCEAYEDPAVRGIEEIMLRVCELLMPGSKPPVEDFPWLRFVPDFISDWKARSRKLGKLMDKLYEGGWEVSSCNRNLANIAWARGTSGLNTNTLSYKLRANEENSGLSRHFQAYIAGLVLEGGSDIVAGVILTCILALIHDTDAQKRAREEIDALYDEDTLPRWADEQAMPFVRAVIKEVLRWRPPLPISIPHRLEQDDYYEEYFHPKDSAIICNIWAIHSNPQRFEDPKSFKPTRFMDHKMSMVESIAQGDPFQRDHFAFGAGRRSCPGVQVAEQDIFIALSRLLWAFEFSAPPGTHVNIEQSAFTGETVRHPKEFPLVIKPRSERRKATIEREMVHAKEHVFSQYGVYKAEWVS</sequence>
<evidence type="ECO:0000256" key="3">
    <source>
        <dbReference type="ARBA" id="ARBA00005179"/>
    </source>
</evidence>
<evidence type="ECO:0000256" key="2">
    <source>
        <dbReference type="ARBA" id="ARBA00004370"/>
    </source>
</evidence>
<dbReference type="InterPro" id="IPR001128">
    <property type="entry name" value="Cyt_P450"/>
</dbReference>
<evidence type="ECO:0000256" key="9">
    <source>
        <dbReference type="ARBA" id="ARBA00023002"/>
    </source>
</evidence>
<keyword evidence="9 14" id="KW-0560">Oxidoreductase</keyword>
<dbReference type="SUPFAM" id="SSF48264">
    <property type="entry name" value="Cytochrome P450"/>
    <property type="match status" value="1"/>
</dbReference>
<dbReference type="InterPro" id="IPR050364">
    <property type="entry name" value="Cytochrome_P450_fung"/>
</dbReference>
<evidence type="ECO:0000256" key="10">
    <source>
        <dbReference type="ARBA" id="ARBA00023004"/>
    </source>
</evidence>
<dbReference type="GO" id="GO:0016705">
    <property type="term" value="F:oxidoreductase activity, acting on paired donors, with incorporation or reduction of molecular oxygen"/>
    <property type="evidence" value="ECO:0007669"/>
    <property type="project" value="InterPro"/>
</dbReference>
<keyword evidence="11 14" id="KW-0503">Monooxygenase</keyword>
<gene>
    <name evidence="16" type="ORF">RDB_LOCUS5216</name>
</gene>
<evidence type="ECO:0000256" key="12">
    <source>
        <dbReference type="ARBA" id="ARBA00023136"/>
    </source>
</evidence>
<dbReference type="CDD" id="cd11065">
    <property type="entry name" value="CYP64-like"/>
    <property type="match status" value="1"/>
</dbReference>
<protein>
    <recommendedName>
        <fullName evidence="18">Steroid 17-alpha-hydroxylase/17,20 lyase</fullName>
    </recommendedName>
</protein>
<dbReference type="AlphaFoldDB" id="A0A8H2ZXF9"/>
<dbReference type="InterPro" id="IPR036396">
    <property type="entry name" value="Cyt_P450_sf"/>
</dbReference>
<keyword evidence="5 13" id="KW-0349">Heme</keyword>
<keyword evidence="12 15" id="KW-0472">Membrane</keyword>
<keyword evidence="8 15" id="KW-1133">Transmembrane helix</keyword>
<dbReference type="PRINTS" id="PR00463">
    <property type="entry name" value="EP450I"/>
</dbReference>
<evidence type="ECO:0000313" key="17">
    <source>
        <dbReference type="Proteomes" id="UP000663843"/>
    </source>
</evidence>
<dbReference type="PANTHER" id="PTHR46300:SF2">
    <property type="entry name" value="CYTOCHROME P450 MONOOXYGENASE ALNH-RELATED"/>
    <property type="match status" value="1"/>
</dbReference>
<evidence type="ECO:0000256" key="5">
    <source>
        <dbReference type="ARBA" id="ARBA00022617"/>
    </source>
</evidence>